<feature type="domain" description="Reverse transcriptase" evidence="1">
    <location>
        <begin position="33"/>
        <end position="144"/>
    </location>
</feature>
<dbReference type="PROSITE" id="PS50878">
    <property type="entry name" value="RT_POL"/>
    <property type="match status" value="1"/>
</dbReference>
<accession>A0A4Y2P4Y7</accession>
<dbReference type="Proteomes" id="UP000499080">
    <property type="component" value="Unassembled WGS sequence"/>
</dbReference>
<dbReference type="GO" id="GO:0071897">
    <property type="term" value="P:DNA biosynthetic process"/>
    <property type="evidence" value="ECO:0007669"/>
    <property type="project" value="UniProtKB-ARBA"/>
</dbReference>
<keyword evidence="3" id="KW-1185">Reference proteome</keyword>
<dbReference type="PANTHER" id="PTHR36688">
    <property type="entry name" value="ENDO/EXONUCLEASE/PHOSPHATASE DOMAIN-CONTAINING PROTEIN"/>
    <property type="match status" value="1"/>
</dbReference>
<proteinExistence type="predicted"/>
<reference evidence="2 3" key="1">
    <citation type="journal article" date="2019" name="Sci. Rep.">
        <title>Orb-weaving spider Araneus ventricosus genome elucidates the spidroin gene catalogue.</title>
        <authorList>
            <person name="Kono N."/>
            <person name="Nakamura H."/>
            <person name="Ohtoshi R."/>
            <person name="Moran D.A.P."/>
            <person name="Shinohara A."/>
            <person name="Yoshida Y."/>
            <person name="Fujiwara M."/>
            <person name="Mori M."/>
            <person name="Tomita M."/>
            <person name="Arakawa K."/>
        </authorList>
    </citation>
    <scope>NUCLEOTIDE SEQUENCE [LARGE SCALE GENOMIC DNA]</scope>
</reference>
<evidence type="ECO:0000313" key="2">
    <source>
        <dbReference type="EMBL" id="GBN45076.1"/>
    </source>
</evidence>
<dbReference type="SUPFAM" id="SSF56672">
    <property type="entry name" value="DNA/RNA polymerases"/>
    <property type="match status" value="1"/>
</dbReference>
<dbReference type="InterPro" id="IPR000477">
    <property type="entry name" value="RT_dom"/>
</dbReference>
<sequence length="144" mass="16339">MRNKSPGKDGITKKMISSLSHSNLFRVLGLFNDLLSSATVPESWRMSKIIPILKPGKNASEVTSCRPIALTSVFYKLFELMLLARLLKFYLQKNFLSPFQAGFLPYKSCYTLSAVVLHKILTARARKHFVYDISFDLKAAYDNV</sequence>
<dbReference type="AlphaFoldDB" id="A0A4Y2P4Y7"/>
<dbReference type="InterPro" id="IPR043502">
    <property type="entry name" value="DNA/RNA_pol_sf"/>
</dbReference>
<dbReference type="InterPro" id="IPR052560">
    <property type="entry name" value="RdDP_mobile_element"/>
</dbReference>
<gene>
    <name evidence="2" type="ORF">AVEN_15074_1</name>
</gene>
<evidence type="ECO:0000259" key="1">
    <source>
        <dbReference type="PROSITE" id="PS50878"/>
    </source>
</evidence>
<comment type="caution">
    <text evidence="2">The sequence shown here is derived from an EMBL/GenBank/DDBJ whole genome shotgun (WGS) entry which is preliminary data.</text>
</comment>
<evidence type="ECO:0000313" key="3">
    <source>
        <dbReference type="Proteomes" id="UP000499080"/>
    </source>
</evidence>
<organism evidence="2 3">
    <name type="scientific">Araneus ventricosus</name>
    <name type="common">Orbweaver spider</name>
    <name type="synonym">Epeira ventricosa</name>
    <dbReference type="NCBI Taxonomy" id="182803"/>
    <lineage>
        <taxon>Eukaryota</taxon>
        <taxon>Metazoa</taxon>
        <taxon>Ecdysozoa</taxon>
        <taxon>Arthropoda</taxon>
        <taxon>Chelicerata</taxon>
        <taxon>Arachnida</taxon>
        <taxon>Araneae</taxon>
        <taxon>Araneomorphae</taxon>
        <taxon>Entelegynae</taxon>
        <taxon>Araneoidea</taxon>
        <taxon>Araneidae</taxon>
        <taxon>Araneus</taxon>
    </lineage>
</organism>
<name>A0A4Y2P4Y7_ARAVE</name>
<dbReference type="PANTHER" id="PTHR36688:SF1">
    <property type="entry name" value="ENDONUCLEASE_EXONUCLEASE_PHOSPHATASE DOMAIN-CONTAINING PROTEIN"/>
    <property type="match status" value="1"/>
</dbReference>
<protein>
    <recommendedName>
        <fullName evidence="1">Reverse transcriptase domain-containing protein</fullName>
    </recommendedName>
</protein>
<dbReference type="OrthoDB" id="8008316at2759"/>
<dbReference type="EMBL" id="BGPR01010243">
    <property type="protein sequence ID" value="GBN45076.1"/>
    <property type="molecule type" value="Genomic_DNA"/>
</dbReference>